<feature type="region of interest" description="Disordered" evidence="2">
    <location>
        <begin position="90"/>
        <end position="112"/>
    </location>
</feature>
<gene>
    <name evidence="3" type="ORF">GCM10010307_42450</name>
</gene>
<reference evidence="4" key="1">
    <citation type="journal article" date="2019" name="Int. J. Syst. Evol. Microbiol.">
        <title>The Global Catalogue of Microorganisms (GCM) 10K type strain sequencing project: providing services to taxonomists for standard genome sequencing and annotation.</title>
        <authorList>
            <consortium name="The Broad Institute Genomics Platform"/>
            <consortium name="The Broad Institute Genome Sequencing Center for Infectious Disease"/>
            <person name="Wu L."/>
            <person name="Ma J."/>
        </authorList>
    </citation>
    <scope>NUCLEOTIDE SEQUENCE [LARGE SCALE GENOMIC DNA]</scope>
    <source>
        <strain evidence="4">JCM 4524</strain>
    </source>
</reference>
<feature type="coiled-coil region" evidence="1">
    <location>
        <begin position="10"/>
        <end position="44"/>
    </location>
</feature>
<feature type="compositionally biased region" description="Basic and acidic residues" evidence="2">
    <location>
        <begin position="90"/>
        <end position="99"/>
    </location>
</feature>
<evidence type="ECO:0000313" key="3">
    <source>
        <dbReference type="EMBL" id="GAA2641223.1"/>
    </source>
</evidence>
<accession>A0ABP6DHF8</accession>
<name>A0ABP6DHF8_9ACTN</name>
<comment type="caution">
    <text evidence="3">The sequence shown here is derived from an EMBL/GenBank/DDBJ whole genome shotgun (WGS) entry which is preliminary data.</text>
</comment>
<proteinExistence type="predicted"/>
<keyword evidence="4" id="KW-1185">Reference proteome</keyword>
<dbReference type="EMBL" id="BAAASJ010000041">
    <property type="protein sequence ID" value="GAA2641223.1"/>
    <property type="molecule type" value="Genomic_DNA"/>
</dbReference>
<evidence type="ECO:0000256" key="2">
    <source>
        <dbReference type="SAM" id="MobiDB-lite"/>
    </source>
</evidence>
<dbReference type="RefSeq" id="WP_344391987.1">
    <property type="nucleotide sequence ID" value="NZ_BAAASJ010000041.1"/>
</dbReference>
<organism evidence="3 4">
    <name type="scientific">Streptomyces vastus</name>
    <dbReference type="NCBI Taxonomy" id="285451"/>
    <lineage>
        <taxon>Bacteria</taxon>
        <taxon>Bacillati</taxon>
        <taxon>Actinomycetota</taxon>
        <taxon>Actinomycetes</taxon>
        <taxon>Kitasatosporales</taxon>
        <taxon>Streptomycetaceae</taxon>
        <taxon>Streptomyces</taxon>
    </lineage>
</organism>
<dbReference type="Proteomes" id="UP001500151">
    <property type="component" value="Unassembled WGS sequence"/>
</dbReference>
<evidence type="ECO:0008006" key="5">
    <source>
        <dbReference type="Google" id="ProtNLM"/>
    </source>
</evidence>
<evidence type="ECO:0000313" key="4">
    <source>
        <dbReference type="Proteomes" id="UP001500151"/>
    </source>
</evidence>
<keyword evidence="1" id="KW-0175">Coiled coil</keyword>
<protein>
    <recommendedName>
        <fullName evidence="5">WXG100 family type VII secretion target</fullName>
    </recommendedName>
</protein>
<sequence length="112" mass="13066">MGTDGDKPKQDNPERERERLQRLKRELERERSNLVDALKRAAADIGKGGRDSAKSWVGKNADKWHNDVAGHRKTVRARIDKVLEDIQREIDRMPEKVTPEEASSMNRNRRMY</sequence>
<evidence type="ECO:0000256" key="1">
    <source>
        <dbReference type="SAM" id="Coils"/>
    </source>
</evidence>